<reference evidence="3 4" key="1">
    <citation type="submission" date="2013-12" db="EMBL/GenBank/DDBJ databases">
        <title>Draft genome of the parsitic nematode Ancylostoma duodenale.</title>
        <authorList>
            <person name="Mitreva M."/>
        </authorList>
    </citation>
    <scope>NUCLEOTIDE SEQUENCE [LARGE SCALE GENOMIC DNA]</scope>
    <source>
        <strain evidence="3 4">Zhejiang</strain>
    </source>
</reference>
<dbReference type="OrthoDB" id="5877443at2759"/>
<feature type="region of interest" description="Disordered" evidence="2">
    <location>
        <begin position="110"/>
        <end position="140"/>
    </location>
</feature>
<evidence type="ECO:0000256" key="1">
    <source>
        <dbReference type="SAM" id="Coils"/>
    </source>
</evidence>
<sequence length="160" mass="17206">MGSPARRSVLPAKGVAATSNSQTSSEGQNGLLDQLQALVGNGKVPKYVKLIVELLMETKNEVVSVNRRNADLEEEVRTLREENLELKQKLSHSKLVSTSKIAEGEELKRWRAAHGSRPSTPGGDAVTSPQEYNPGADTSIVSGRLPTELLLAPALTPNNL</sequence>
<dbReference type="EMBL" id="KN729464">
    <property type="protein sequence ID" value="KIH62252.1"/>
    <property type="molecule type" value="Genomic_DNA"/>
</dbReference>
<feature type="coiled-coil region" evidence="1">
    <location>
        <begin position="55"/>
        <end position="89"/>
    </location>
</feature>
<proteinExistence type="predicted"/>
<feature type="compositionally biased region" description="Polar residues" evidence="2">
    <location>
        <begin position="17"/>
        <end position="28"/>
    </location>
</feature>
<keyword evidence="1" id="KW-0175">Coiled coil</keyword>
<dbReference type="AlphaFoldDB" id="A0A0C2DIF0"/>
<name>A0A0C2DIF0_9BILA</name>
<keyword evidence="4" id="KW-1185">Reference proteome</keyword>
<evidence type="ECO:0000313" key="3">
    <source>
        <dbReference type="EMBL" id="KIH62252.1"/>
    </source>
</evidence>
<gene>
    <name evidence="3" type="ORF">ANCDUO_07466</name>
</gene>
<evidence type="ECO:0000256" key="2">
    <source>
        <dbReference type="SAM" id="MobiDB-lite"/>
    </source>
</evidence>
<protein>
    <submittedName>
        <fullName evidence="3">Uncharacterized protein</fullName>
    </submittedName>
</protein>
<accession>A0A0C2DIF0</accession>
<dbReference type="Proteomes" id="UP000054047">
    <property type="component" value="Unassembled WGS sequence"/>
</dbReference>
<organism evidence="3 4">
    <name type="scientific">Ancylostoma duodenale</name>
    <dbReference type="NCBI Taxonomy" id="51022"/>
    <lineage>
        <taxon>Eukaryota</taxon>
        <taxon>Metazoa</taxon>
        <taxon>Ecdysozoa</taxon>
        <taxon>Nematoda</taxon>
        <taxon>Chromadorea</taxon>
        <taxon>Rhabditida</taxon>
        <taxon>Rhabditina</taxon>
        <taxon>Rhabditomorpha</taxon>
        <taxon>Strongyloidea</taxon>
        <taxon>Ancylostomatidae</taxon>
        <taxon>Ancylostomatinae</taxon>
        <taxon>Ancylostoma</taxon>
    </lineage>
</organism>
<feature type="region of interest" description="Disordered" evidence="2">
    <location>
        <begin position="1"/>
        <end position="28"/>
    </location>
</feature>
<evidence type="ECO:0000313" key="4">
    <source>
        <dbReference type="Proteomes" id="UP000054047"/>
    </source>
</evidence>